<keyword evidence="6" id="KW-0032">Aminotransferase</keyword>
<gene>
    <name evidence="6" type="ORF">LB941_11120</name>
</gene>
<keyword evidence="7" id="KW-1185">Reference proteome</keyword>
<comment type="cofactor">
    <cofactor evidence="1 5">
        <name>pyridoxal 5'-phosphate</name>
        <dbReference type="ChEBI" id="CHEBI:597326"/>
    </cofactor>
</comment>
<name>A0A9X2JMX3_9LACO</name>
<dbReference type="Gene3D" id="3.40.640.10">
    <property type="entry name" value="Type I PLP-dependent aspartate aminotransferase-like (Major domain)"/>
    <property type="match status" value="1"/>
</dbReference>
<dbReference type="GO" id="GO:0019346">
    <property type="term" value="P:transsulfuration"/>
    <property type="evidence" value="ECO:0007669"/>
    <property type="project" value="InterPro"/>
</dbReference>
<dbReference type="SUPFAM" id="SSF53383">
    <property type="entry name" value="PLP-dependent transferases"/>
    <property type="match status" value="1"/>
</dbReference>
<comment type="similarity">
    <text evidence="2 5">Belongs to the trans-sulfuration enzymes family.</text>
</comment>
<keyword evidence="6" id="KW-0808">Transferase</keyword>
<evidence type="ECO:0000256" key="4">
    <source>
        <dbReference type="PIRSR" id="PIRSR001434-2"/>
    </source>
</evidence>
<dbReference type="Pfam" id="PF01053">
    <property type="entry name" value="Cys_Met_Meta_PP"/>
    <property type="match status" value="1"/>
</dbReference>
<dbReference type="Proteomes" id="UP001139006">
    <property type="component" value="Unassembled WGS sequence"/>
</dbReference>
<dbReference type="GO" id="GO:0008483">
    <property type="term" value="F:transaminase activity"/>
    <property type="evidence" value="ECO:0007669"/>
    <property type="project" value="UniProtKB-KW"/>
</dbReference>
<dbReference type="FunFam" id="3.90.1150.10:FF:000033">
    <property type="entry name" value="Cystathionine gamma-synthase"/>
    <property type="match status" value="1"/>
</dbReference>
<accession>A0A9X2JMX3</accession>
<dbReference type="PANTHER" id="PTHR11808">
    <property type="entry name" value="TRANS-SULFURATION ENZYME FAMILY MEMBER"/>
    <property type="match status" value="1"/>
</dbReference>
<dbReference type="InterPro" id="IPR000277">
    <property type="entry name" value="Cys/Met-Metab_PyrdxlP-dep_enz"/>
</dbReference>
<dbReference type="InterPro" id="IPR054542">
    <property type="entry name" value="Cys_met_metab_PP"/>
</dbReference>
<dbReference type="PIRSF" id="PIRSF001434">
    <property type="entry name" value="CGS"/>
    <property type="match status" value="1"/>
</dbReference>
<dbReference type="GO" id="GO:0030170">
    <property type="term" value="F:pyridoxal phosphate binding"/>
    <property type="evidence" value="ECO:0007669"/>
    <property type="project" value="InterPro"/>
</dbReference>
<dbReference type="Gene3D" id="3.90.1150.10">
    <property type="entry name" value="Aspartate Aminotransferase, domain 1"/>
    <property type="match status" value="1"/>
</dbReference>
<sequence length="392" mass="42669">MTRFLTDLVHGKKQNDNVTGAVNVPVYTSTTYAYPSAQANVEYDYSRSGNPTRRFLEEQIALLEGGVAGFAFSSGVAAIHAVLATFKAGDHIIIGKQIYGGTFRLINEFFAKWNLEVTPVDTRNIAEIKKAIKVNTKAIYFEPFTNPLLQVSSVKQIARVAKENNLLTIVDNTFLTPYLQKPLALGADIVIHSATKYISGHSDVVAGLVVVNSKELAQKVYFNQNAIGSVLSPENANLVRRGLQTLGVRMDRHLANAAKVVDFLQTSVAIKKIYYPGIAGTKDHEIAVNECNGFGGLVTFEVAENVDPEVFVNNLKLIQLAVSLGAVESLIELPCKMTHAELSQEEQQKVGITPQLIRLSVGIEDISDLLADIKQALQKATVKSVKSTKAIA</sequence>
<evidence type="ECO:0000313" key="6">
    <source>
        <dbReference type="EMBL" id="MCP0887880.1"/>
    </source>
</evidence>
<reference evidence="6 7" key="1">
    <citation type="journal article" date="2023" name="Int. J. Syst. Evol. Microbiol.">
        <title>Ligilactobacillus ubinensis sp. nov., a novel species isolated from the wild ferment of a durian fruit (Durio zibethinus).</title>
        <authorList>
            <person name="Heng Y.C."/>
            <person name="Menon N."/>
            <person name="Chen B."/>
            <person name="Loo B.Z.L."/>
            <person name="Wong G.W.J."/>
            <person name="Lim A.C.H."/>
            <person name="Silvaraju S."/>
            <person name="Kittelmann S."/>
        </authorList>
    </citation>
    <scope>NUCLEOTIDE SEQUENCE [LARGE SCALE GENOMIC DNA]</scope>
    <source>
        <strain evidence="6 7">WILCCON 0076</strain>
    </source>
</reference>
<dbReference type="InterPro" id="IPR015421">
    <property type="entry name" value="PyrdxlP-dep_Trfase_major"/>
</dbReference>
<evidence type="ECO:0000256" key="5">
    <source>
        <dbReference type="RuleBase" id="RU362118"/>
    </source>
</evidence>
<dbReference type="AlphaFoldDB" id="A0A9X2JMX3"/>
<protein>
    <submittedName>
        <fullName evidence="6">PLP-dependent aspartate aminotransferase family protein</fullName>
    </submittedName>
</protein>
<proteinExistence type="inferred from homology"/>
<feature type="modified residue" description="N6-(pyridoxal phosphate)lysine" evidence="4">
    <location>
        <position position="196"/>
    </location>
</feature>
<dbReference type="RefSeq" id="WP_253362041.1">
    <property type="nucleotide sequence ID" value="NZ_JAIULA010000028.1"/>
</dbReference>
<dbReference type="GO" id="GO:0016846">
    <property type="term" value="F:carbon-sulfur lyase activity"/>
    <property type="evidence" value="ECO:0007669"/>
    <property type="project" value="TreeGrafter"/>
</dbReference>
<evidence type="ECO:0000256" key="1">
    <source>
        <dbReference type="ARBA" id="ARBA00001933"/>
    </source>
</evidence>
<dbReference type="GO" id="GO:0009086">
    <property type="term" value="P:methionine biosynthetic process"/>
    <property type="evidence" value="ECO:0007669"/>
    <property type="project" value="UniProtKB-ARBA"/>
</dbReference>
<dbReference type="EMBL" id="JAIULA010000028">
    <property type="protein sequence ID" value="MCP0887880.1"/>
    <property type="molecule type" value="Genomic_DNA"/>
</dbReference>
<dbReference type="InterPro" id="IPR015422">
    <property type="entry name" value="PyrdxlP-dep_Trfase_small"/>
</dbReference>
<organism evidence="6 7">
    <name type="scientific">Ligilactobacillus ubinensis</name>
    <dbReference type="NCBI Taxonomy" id="2876789"/>
    <lineage>
        <taxon>Bacteria</taxon>
        <taxon>Bacillati</taxon>
        <taxon>Bacillota</taxon>
        <taxon>Bacilli</taxon>
        <taxon>Lactobacillales</taxon>
        <taxon>Lactobacillaceae</taxon>
        <taxon>Ligilactobacillus</taxon>
    </lineage>
</organism>
<evidence type="ECO:0000256" key="2">
    <source>
        <dbReference type="ARBA" id="ARBA00009077"/>
    </source>
</evidence>
<evidence type="ECO:0000256" key="3">
    <source>
        <dbReference type="ARBA" id="ARBA00022898"/>
    </source>
</evidence>
<evidence type="ECO:0000313" key="7">
    <source>
        <dbReference type="Proteomes" id="UP001139006"/>
    </source>
</evidence>
<dbReference type="InterPro" id="IPR015424">
    <property type="entry name" value="PyrdxlP-dep_Trfase"/>
</dbReference>
<dbReference type="GO" id="GO:0005737">
    <property type="term" value="C:cytoplasm"/>
    <property type="evidence" value="ECO:0007669"/>
    <property type="project" value="TreeGrafter"/>
</dbReference>
<dbReference type="FunFam" id="3.40.640.10:FF:000009">
    <property type="entry name" value="Cystathionine gamma-synthase homolog"/>
    <property type="match status" value="1"/>
</dbReference>
<dbReference type="PROSITE" id="PS00868">
    <property type="entry name" value="CYS_MET_METAB_PP"/>
    <property type="match status" value="1"/>
</dbReference>
<dbReference type="CDD" id="cd00614">
    <property type="entry name" value="CGS_like"/>
    <property type="match status" value="1"/>
</dbReference>
<comment type="caution">
    <text evidence="6">The sequence shown here is derived from an EMBL/GenBank/DDBJ whole genome shotgun (WGS) entry which is preliminary data.</text>
</comment>
<keyword evidence="3 4" id="KW-0663">Pyridoxal phosphate</keyword>